<dbReference type="AlphaFoldDB" id="F3CJJ3"/>
<dbReference type="Proteomes" id="UP000005466">
    <property type="component" value="Unassembled WGS sequence"/>
</dbReference>
<sequence>PQDRLSFLMHDSGIELLLTQAHLLGHLPIPAHVQT</sequence>
<proteinExistence type="predicted"/>
<feature type="non-terminal residue" evidence="1">
    <location>
        <position position="1"/>
    </location>
</feature>
<organism evidence="1 2">
    <name type="scientific">Pseudomonas savastanoi pv. glycinea str. race 4</name>
    <dbReference type="NCBI Taxonomy" id="875330"/>
    <lineage>
        <taxon>Bacteria</taxon>
        <taxon>Pseudomonadati</taxon>
        <taxon>Pseudomonadota</taxon>
        <taxon>Gammaproteobacteria</taxon>
        <taxon>Pseudomonadales</taxon>
        <taxon>Pseudomonadaceae</taxon>
        <taxon>Pseudomonas</taxon>
    </lineage>
</organism>
<dbReference type="EMBL" id="ADWY01004071">
    <property type="protein sequence ID" value="EGH19435.1"/>
    <property type="molecule type" value="Genomic_DNA"/>
</dbReference>
<evidence type="ECO:0000313" key="1">
    <source>
        <dbReference type="EMBL" id="EGH19435.1"/>
    </source>
</evidence>
<name>F3CJJ3_PSESG</name>
<protein>
    <submittedName>
        <fullName evidence="1">Uncharacterized protein</fullName>
    </submittedName>
</protein>
<accession>F3CJJ3</accession>
<feature type="non-terminal residue" evidence="1">
    <location>
        <position position="35"/>
    </location>
</feature>
<comment type="caution">
    <text evidence="1">The sequence shown here is derived from an EMBL/GenBank/DDBJ whole genome shotgun (WGS) entry which is preliminary data.</text>
</comment>
<evidence type="ECO:0000313" key="2">
    <source>
        <dbReference type="Proteomes" id="UP000005466"/>
    </source>
</evidence>
<gene>
    <name evidence="1" type="ORF">Pgy4_41339</name>
</gene>
<reference evidence="1 2" key="1">
    <citation type="journal article" date="2011" name="PLoS Pathog.">
        <title>Dynamic evolution of pathogenicity revealed by sequencing and comparative genomics of 19 Pseudomonas syringae isolates.</title>
        <authorList>
            <person name="Baltrus D.A."/>
            <person name="Nishimura M.T."/>
            <person name="Romanchuk A."/>
            <person name="Chang J.H."/>
            <person name="Mukhtar M.S."/>
            <person name="Cherkis K."/>
            <person name="Roach J."/>
            <person name="Grant S.R."/>
            <person name="Jones C.D."/>
            <person name="Dangl J.L."/>
        </authorList>
    </citation>
    <scope>NUCLEOTIDE SEQUENCE [LARGE SCALE GENOMIC DNA]</scope>
    <source>
        <strain evidence="2">race 4</strain>
    </source>
</reference>